<dbReference type="Proteomes" id="UP000249526">
    <property type="component" value="Unassembled WGS sequence"/>
</dbReference>
<organism evidence="4 5">
    <name type="scientific">Aspergillus piperis CBS 112811</name>
    <dbReference type="NCBI Taxonomy" id="1448313"/>
    <lineage>
        <taxon>Eukaryota</taxon>
        <taxon>Fungi</taxon>
        <taxon>Dikarya</taxon>
        <taxon>Ascomycota</taxon>
        <taxon>Pezizomycotina</taxon>
        <taxon>Eurotiomycetes</taxon>
        <taxon>Eurotiomycetidae</taxon>
        <taxon>Eurotiales</taxon>
        <taxon>Aspergillaceae</taxon>
        <taxon>Aspergillus</taxon>
        <taxon>Aspergillus subgen. Circumdati</taxon>
    </lineage>
</organism>
<evidence type="ECO:0000313" key="5">
    <source>
        <dbReference type="Proteomes" id="UP000249526"/>
    </source>
</evidence>
<protein>
    <submittedName>
        <fullName evidence="4">DUF1254-domain-containing protein</fullName>
    </submittedName>
</protein>
<gene>
    <name evidence="4" type="ORF">BO85DRAFT_504233</name>
</gene>
<name>A0A8G1VHK7_9EURO</name>
<dbReference type="Pfam" id="PF06863">
    <property type="entry name" value="DUF1254"/>
    <property type="match status" value="1"/>
</dbReference>
<sequence length="479" mass="53093">MKLNLLVRILSVAATFAVTTLAASVTEATEFTLTYGYPLPEFARAAVPILNEVNSTNRFMHMRQLATSASQSVVRPNVDTLYSTAVIDLSHNDVVVDIPVVEDRYWVFPFYDVYGNNYVNLGSVENSKAGKYILRFNPDEKQSSGVQLFSDPEKRDGLQGYVNSPTPYGLIVVRYAVTNAAGDLQKIHALQNQSRLHTVKKDGRTSFRATVPPLTISLLNSSLPSDPATKIMQLTARIAPHNPPRNISDLERVNNMLSEAGIRDGVYEPQKGQNLTAAYLASEVAMAKVASKPQNVRSLGNGWKELAPTVQGDYGENYVMREYVTYTGFLALRATEVLYPSYSTGPKGLCLGPRESYIFTFSSKPPLEQFGFWSLTAYNAEEYLVPNTLNRYALGDRSNLTYADDSLVYDSNANGDRSFQLLVQPADIEPPKNWTSNWLPAPKGGGDISLTLRFYAPTEQLRNGSWPYPVVQKVEAIQP</sequence>
<dbReference type="Gene3D" id="2.60.40.1610">
    <property type="entry name" value="Domain of unknown function DUF1254"/>
    <property type="match status" value="1"/>
</dbReference>
<keyword evidence="1" id="KW-0732">Signal</keyword>
<dbReference type="InterPro" id="IPR037049">
    <property type="entry name" value="DUF1214_C_sf"/>
</dbReference>
<evidence type="ECO:0000313" key="4">
    <source>
        <dbReference type="EMBL" id="RAH53494.1"/>
    </source>
</evidence>
<dbReference type="Pfam" id="PF06742">
    <property type="entry name" value="DUF1214"/>
    <property type="match status" value="1"/>
</dbReference>
<dbReference type="PANTHER" id="PTHR36509">
    <property type="entry name" value="BLL3101 PROTEIN"/>
    <property type="match status" value="1"/>
</dbReference>
<feature type="domain" description="DUF1214" evidence="2">
    <location>
        <begin position="337"/>
        <end position="458"/>
    </location>
</feature>
<dbReference type="AlphaFoldDB" id="A0A8G1VHK7"/>
<reference evidence="4 5" key="1">
    <citation type="submission" date="2018-02" db="EMBL/GenBank/DDBJ databases">
        <title>The genomes of Aspergillus section Nigri reveals drivers in fungal speciation.</title>
        <authorList>
            <consortium name="DOE Joint Genome Institute"/>
            <person name="Vesth T.C."/>
            <person name="Nybo J."/>
            <person name="Theobald S."/>
            <person name="Brandl J."/>
            <person name="Frisvad J.C."/>
            <person name="Nielsen K.F."/>
            <person name="Lyhne E.K."/>
            <person name="Kogle M.E."/>
            <person name="Kuo A."/>
            <person name="Riley R."/>
            <person name="Clum A."/>
            <person name="Nolan M."/>
            <person name="Lipzen A."/>
            <person name="Salamov A."/>
            <person name="Henrissat B."/>
            <person name="Wiebenga A."/>
            <person name="De vries R.P."/>
            <person name="Grigoriev I.V."/>
            <person name="Mortensen U.H."/>
            <person name="Andersen M.R."/>
            <person name="Baker S.E."/>
        </authorList>
    </citation>
    <scope>NUCLEOTIDE SEQUENCE [LARGE SCALE GENOMIC DNA]</scope>
    <source>
        <strain evidence="4 5">CBS 112811</strain>
    </source>
</reference>
<dbReference type="SUPFAM" id="SSF160935">
    <property type="entry name" value="VPA0735-like"/>
    <property type="match status" value="1"/>
</dbReference>
<feature type="domain" description="DUF1254" evidence="3">
    <location>
        <begin position="57"/>
        <end position="196"/>
    </location>
</feature>
<feature type="signal peptide" evidence="1">
    <location>
        <begin position="1"/>
        <end position="22"/>
    </location>
</feature>
<dbReference type="RefSeq" id="XP_025511416.1">
    <property type="nucleotide sequence ID" value="XM_025664292.1"/>
</dbReference>
<accession>A0A8G1VHK7</accession>
<dbReference type="PANTHER" id="PTHR36509:SF2">
    <property type="entry name" value="BLL3101 PROTEIN"/>
    <property type="match status" value="1"/>
</dbReference>
<dbReference type="InterPro" id="IPR037050">
    <property type="entry name" value="DUF1254_sf"/>
</dbReference>
<evidence type="ECO:0000256" key="1">
    <source>
        <dbReference type="SAM" id="SignalP"/>
    </source>
</evidence>
<evidence type="ECO:0000259" key="3">
    <source>
        <dbReference type="Pfam" id="PF06863"/>
    </source>
</evidence>
<feature type="chain" id="PRO_5034672300" evidence="1">
    <location>
        <begin position="23"/>
        <end position="479"/>
    </location>
</feature>
<dbReference type="InterPro" id="IPR010679">
    <property type="entry name" value="DUF1254"/>
</dbReference>
<dbReference type="InterPro" id="IPR010621">
    <property type="entry name" value="DUF1214"/>
</dbReference>
<keyword evidence="5" id="KW-1185">Reference proteome</keyword>
<dbReference type="GeneID" id="37167694"/>
<proteinExistence type="predicted"/>
<evidence type="ECO:0000259" key="2">
    <source>
        <dbReference type="Pfam" id="PF06742"/>
    </source>
</evidence>
<dbReference type="Gene3D" id="2.60.120.600">
    <property type="entry name" value="Domain of unknown function DUF1214, C-terminal domain"/>
    <property type="match status" value="1"/>
</dbReference>
<dbReference type="EMBL" id="KZ825076">
    <property type="protein sequence ID" value="RAH53494.1"/>
    <property type="molecule type" value="Genomic_DNA"/>
</dbReference>